<keyword evidence="7" id="KW-0238">DNA-binding</keyword>
<accession>A0A9N9RIQ7</accession>
<evidence type="ECO:0000256" key="6">
    <source>
        <dbReference type="ARBA" id="ARBA00023015"/>
    </source>
</evidence>
<dbReference type="GO" id="GO:0000978">
    <property type="term" value="F:RNA polymerase II cis-regulatory region sequence-specific DNA binding"/>
    <property type="evidence" value="ECO:0007669"/>
    <property type="project" value="TreeGrafter"/>
</dbReference>
<feature type="domain" description="C2H2-type" evidence="12">
    <location>
        <begin position="61"/>
        <end position="88"/>
    </location>
</feature>
<keyword evidence="4 10" id="KW-0863">Zinc-finger</keyword>
<dbReference type="SUPFAM" id="SSF57667">
    <property type="entry name" value="beta-beta-alpha zinc fingers"/>
    <property type="match status" value="9"/>
</dbReference>
<feature type="domain" description="C2H2-type" evidence="12">
    <location>
        <begin position="692"/>
        <end position="719"/>
    </location>
</feature>
<dbReference type="Pfam" id="PF13912">
    <property type="entry name" value="zf-C2H2_6"/>
    <property type="match status" value="1"/>
</dbReference>
<dbReference type="FunFam" id="3.30.160.60:FF:000003">
    <property type="entry name" value="Zinc finger protein 3 homolog"/>
    <property type="match status" value="1"/>
</dbReference>
<feature type="domain" description="C2H2-type" evidence="12">
    <location>
        <begin position="154"/>
        <end position="182"/>
    </location>
</feature>
<keyword evidence="6" id="KW-0805">Transcription regulation</keyword>
<feature type="domain" description="C2H2-type" evidence="12">
    <location>
        <begin position="451"/>
        <end position="479"/>
    </location>
</feature>
<feature type="domain" description="C2H2-type" evidence="12">
    <location>
        <begin position="480"/>
        <end position="508"/>
    </location>
</feature>
<keyword evidence="8" id="KW-0804">Transcription</keyword>
<comment type="subcellular location">
    <subcellularLocation>
        <location evidence="1">Nucleus</location>
    </subcellularLocation>
</comment>
<feature type="domain" description="C2H2-type" evidence="12">
    <location>
        <begin position="748"/>
        <end position="776"/>
    </location>
</feature>
<organism evidence="13 14">
    <name type="scientific">Chironomus riparius</name>
    <dbReference type="NCBI Taxonomy" id="315576"/>
    <lineage>
        <taxon>Eukaryota</taxon>
        <taxon>Metazoa</taxon>
        <taxon>Ecdysozoa</taxon>
        <taxon>Arthropoda</taxon>
        <taxon>Hexapoda</taxon>
        <taxon>Insecta</taxon>
        <taxon>Pterygota</taxon>
        <taxon>Neoptera</taxon>
        <taxon>Endopterygota</taxon>
        <taxon>Diptera</taxon>
        <taxon>Nematocera</taxon>
        <taxon>Chironomoidea</taxon>
        <taxon>Chironomidae</taxon>
        <taxon>Chironominae</taxon>
        <taxon>Chironomus</taxon>
    </lineage>
</organism>
<dbReference type="Pfam" id="PF00096">
    <property type="entry name" value="zf-C2H2"/>
    <property type="match status" value="9"/>
</dbReference>
<sequence>MNGQVICEVCGILIDRNKYERHRKYGHKENKDNKCDLCNKTFTSAYNLQYHLAHHVNARLFICNECPKAYNTASDLAQHQRTHDKGRDPLKCDECGMLFEARSKYNSHLKIHKPVVKQPYVPRKGEPKECPICEKSFISLSKHNKIVHMNQRNYDCEFCDKKFGKKSGLDRHVLTVHKKQKNFKCEQCDKAFGEKAQLKKHERLHLFTYCAKCKGHFEDIKQHNEEKHSNLKHSCNSCFRVFERLRDLESHMKTKHSSIRSYFCDYCNKGFAEKFQIERHMKVHKRQFMREASIKQDVEFSSNEINDRFSPELEVEEENYIEVKQEQALHQSTTSELKIKLEVLDINYDYESMNPFLSDEIEFKKETCISFDFVQNYSCDQSDDTTVRYTDNKSSNRNQKPNKEQRVKNAPKNLLRNKQGIKFTCDICGSQFAHKFTARKHMDSIHKKIKYECEICHKTFTFKNTLYTHIKVVHQQKRSHECQFCKKKFGVKYSLTKHIENVHSENPSERKRYECDLCDKTFTSNSGLYIHKKGVHEKVKQYKRAERQCKICYEPFKTKGHDLVHTIQVHMNGKKLKRICGYCKQEFDLYEDFKAHIESHVGYFICMICDKFYYDEHSLKSHKDSHKKVDIKYRNYVCDHCGERLLTKLLMKVHLRKHTKNYNLHYCDYCGKGFKFESSLYTHRIYHQEGRFACTYCGKKFARNSDLIQHIRSHTNEKPFKCEICSRGFASKTLLKFHKQTHPETNAFKCRECHQVFVNKVQLANHEIQIHPEIRPHFCYICDLSFKYEHNLKKHNLHKHS</sequence>
<keyword evidence="2" id="KW-0479">Metal-binding</keyword>
<dbReference type="InterPro" id="IPR036236">
    <property type="entry name" value="Znf_C2H2_sf"/>
</dbReference>
<dbReference type="SMART" id="SM00355">
    <property type="entry name" value="ZnF_C2H2"/>
    <property type="match status" value="22"/>
</dbReference>
<evidence type="ECO:0000256" key="2">
    <source>
        <dbReference type="ARBA" id="ARBA00022723"/>
    </source>
</evidence>
<dbReference type="PANTHER" id="PTHR24376:SF243">
    <property type="entry name" value="C2H2-TYPE DOMAIN-CONTAINING PROTEIN"/>
    <property type="match status" value="1"/>
</dbReference>
<dbReference type="Pfam" id="PF12874">
    <property type="entry name" value="zf-met"/>
    <property type="match status" value="1"/>
</dbReference>
<dbReference type="GO" id="GO:0005634">
    <property type="term" value="C:nucleus"/>
    <property type="evidence" value="ECO:0007669"/>
    <property type="project" value="UniProtKB-SubCell"/>
</dbReference>
<dbReference type="OrthoDB" id="7752550at2759"/>
<dbReference type="PROSITE" id="PS50157">
    <property type="entry name" value="ZINC_FINGER_C2H2_2"/>
    <property type="match status" value="18"/>
</dbReference>
<evidence type="ECO:0000256" key="5">
    <source>
        <dbReference type="ARBA" id="ARBA00022833"/>
    </source>
</evidence>
<evidence type="ECO:0000313" key="13">
    <source>
        <dbReference type="EMBL" id="CAG9798804.1"/>
    </source>
</evidence>
<dbReference type="GO" id="GO:0008270">
    <property type="term" value="F:zinc ion binding"/>
    <property type="evidence" value="ECO:0007669"/>
    <property type="project" value="UniProtKB-KW"/>
</dbReference>
<name>A0A9N9RIQ7_9DIPT</name>
<evidence type="ECO:0000259" key="12">
    <source>
        <dbReference type="PROSITE" id="PS50157"/>
    </source>
</evidence>
<feature type="domain" description="C2H2-type" evidence="12">
    <location>
        <begin position="636"/>
        <end position="663"/>
    </location>
</feature>
<dbReference type="EMBL" id="OU895877">
    <property type="protein sequence ID" value="CAG9798804.1"/>
    <property type="molecule type" value="Genomic_DNA"/>
</dbReference>
<evidence type="ECO:0000256" key="8">
    <source>
        <dbReference type="ARBA" id="ARBA00023163"/>
    </source>
</evidence>
<dbReference type="FunFam" id="3.30.160.60:FF:000688">
    <property type="entry name" value="zinc finger protein 197 isoform X1"/>
    <property type="match status" value="1"/>
</dbReference>
<feature type="domain" description="C2H2-type" evidence="12">
    <location>
        <begin position="720"/>
        <end position="747"/>
    </location>
</feature>
<evidence type="ECO:0000256" key="9">
    <source>
        <dbReference type="ARBA" id="ARBA00023242"/>
    </source>
</evidence>
<evidence type="ECO:0000256" key="4">
    <source>
        <dbReference type="ARBA" id="ARBA00022771"/>
    </source>
</evidence>
<evidence type="ECO:0000256" key="10">
    <source>
        <dbReference type="PROSITE-ProRule" id="PRU00042"/>
    </source>
</evidence>
<evidence type="ECO:0000256" key="11">
    <source>
        <dbReference type="SAM" id="MobiDB-lite"/>
    </source>
</evidence>
<dbReference type="AlphaFoldDB" id="A0A9N9RIQ7"/>
<feature type="domain" description="C2H2-type" evidence="12">
    <location>
        <begin position="90"/>
        <end position="112"/>
    </location>
</feature>
<dbReference type="FunFam" id="3.30.160.60:FF:000624">
    <property type="entry name" value="zinc finger protein 697"/>
    <property type="match status" value="1"/>
</dbReference>
<dbReference type="PROSITE" id="PS00028">
    <property type="entry name" value="ZINC_FINGER_C2H2_1"/>
    <property type="match status" value="19"/>
</dbReference>
<feature type="domain" description="C2H2-type" evidence="12">
    <location>
        <begin position="33"/>
        <end position="60"/>
    </location>
</feature>
<evidence type="ECO:0000256" key="1">
    <source>
        <dbReference type="ARBA" id="ARBA00004123"/>
    </source>
</evidence>
<dbReference type="InterPro" id="IPR013087">
    <property type="entry name" value="Znf_C2H2_type"/>
</dbReference>
<dbReference type="FunFam" id="3.30.160.60:FF:000446">
    <property type="entry name" value="Zinc finger protein"/>
    <property type="match status" value="1"/>
</dbReference>
<dbReference type="FunFam" id="3.30.160.60:FF:000145">
    <property type="entry name" value="Zinc finger protein 574"/>
    <property type="match status" value="1"/>
</dbReference>
<dbReference type="PANTHER" id="PTHR24376">
    <property type="entry name" value="ZINC FINGER PROTEIN"/>
    <property type="match status" value="1"/>
</dbReference>
<feature type="domain" description="C2H2-type" evidence="12">
    <location>
        <begin position="183"/>
        <end position="205"/>
    </location>
</feature>
<feature type="domain" description="C2H2-type" evidence="12">
    <location>
        <begin position="513"/>
        <end position="541"/>
    </location>
</feature>
<reference evidence="13" key="1">
    <citation type="submission" date="2022-01" db="EMBL/GenBank/DDBJ databases">
        <authorList>
            <person name="King R."/>
        </authorList>
    </citation>
    <scope>NUCLEOTIDE SEQUENCE</scope>
</reference>
<dbReference type="GO" id="GO:0001228">
    <property type="term" value="F:DNA-binding transcription activator activity, RNA polymerase II-specific"/>
    <property type="evidence" value="ECO:0007669"/>
    <property type="project" value="TreeGrafter"/>
</dbReference>
<keyword evidence="14" id="KW-1185">Reference proteome</keyword>
<evidence type="ECO:0000256" key="3">
    <source>
        <dbReference type="ARBA" id="ARBA00022737"/>
    </source>
</evidence>
<reference evidence="13" key="2">
    <citation type="submission" date="2022-10" db="EMBL/GenBank/DDBJ databases">
        <authorList>
            <consortium name="ENA_rothamsted_submissions"/>
            <consortium name="culmorum"/>
            <person name="King R."/>
        </authorList>
    </citation>
    <scope>NUCLEOTIDE SEQUENCE</scope>
</reference>
<dbReference type="Gene3D" id="3.30.160.60">
    <property type="entry name" value="Classic Zinc Finger"/>
    <property type="match status" value="13"/>
</dbReference>
<feature type="compositionally biased region" description="Polar residues" evidence="11">
    <location>
        <begin position="388"/>
        <end position="399"/>
    </location>
</feature>
<feature type="domain" description="C2H2-type" evidence="12">
    <location>
        <begin position="665"/>
        <end position="692"/>
    </location>
</feature>
<keyword evidence="5" id="KW-0862">Zinc</keyword>
<dbReference type="GO" id="GO:0030674">
    <property type="term" value="F:protein-macromolecule adaptor activity"/>
    <property type="evidence" value="ECO:0007669"/>
    <property type="project" value="UniProtKB-ARBA"/>
</dbReference>
<dbReference type="Proteomes" id="UP001153620">
    <property type="component" value="Chromosome 1"/>
</dbReference>
<proteinExistence type="predicted"/>
<feature type="domain" description="C2H2-type" evidence="12">
    <location>
        <begin position="233"/>
        <end position="261"/>
    </location>
</feature>
<evidence type="ECO:0000256" key="7">
    <source>
        <dbReference type="ARBA" id="ARBA00023125"/>
    </source>
</evidence>
<evidence type="ECO:0000313" key="14">
    <source>
        <dbReference type="Proteomes" id="UP001153620"/>
    </source>
</evidence>
<feature type="domain" description="C2H2-type" evidence="12">
    <location>
        <begin position="604"/>
        <end position="626"/>
    </location>
</feature>
<protein>
    <recommendedName>
        <fullName evidence="12">C2H2-type domain-containing protein</fullName>
    </recommendedName>
</protein>
<feature type="domain" description="C2H2-type" evidence="12">
    <location>
        <begin position="262"/>
        <end position="289"/>
    </location>
</feature>
<gene>
    <name evidence="13" type="ORF">CHIRRI_LOCUS1782</name>
</gene>
<keyword evidence="9" id="KW-0539">Nucleus</keyword>
<feature type="domain" description="C2H2-type" evidence="12">
    <location>
        <begin position="423"/>
        <end position="451"/>
    </location>
</feature>
<feature type="region of interest" description="Disordered" evidence="11">
    <location>
        <begin position="388"/>
        <end position="411"/>
    </location>
</feature>
<keyword evidence="3" id="KW-0677">Repeat</keyword>
<feature type="domain" description="C2H2-type" evidence="12">
    <location>
        <begin position="777"/>
        <end position="801"/>
    </location>
</feature>